<sequence length="86" mass="10020">IETIRGLEPGPPVPKLSQLPFLDHFREYSIDRWRRKLRVEPNTFDGILSMIQEDPIFYNNLNNPQLPVEIQLAVFLFRVGHYGNAA</sequence>
<accession>A0AAD7G5V0</accession>
<dbReference type="Proteomes" id="UP001221757">
    <property type="component" value="Unassembled WGS sequence"/>
</dbReference>
<evidence type="ECO:0000313" key="1">
    <source>
        <dbReference type="EMBL" id="KAJ7658883.1"/>
    </source>
</evidence>
<name>A0AAD7G5V0_MYCRO</name>
<evidence type="ECO:0000313" key="2">
    <source>
        <dbReference type="Proteomes" id="UP001221757"/>
    </source>
</evidence>
<reference evidence="1" key="1">
    <citation type="submission" date="2023-03" db="EMBL/GenBank/DDBJ databases">
        <title>Massive genome expansion in bonnet fungi (Mycena s.s.) driven by repeated elements and novel gene families across ecological guilds.</title>
        <authorList>
            <consortium name="Lawrence Berkeley National Laboratory"/>
            <person name="Harder C.B."/>
            <person name="Miyauchi S."/>
            <person name="Viragh M."/>
            <person name="Kuo A."/>
            <person name="Thoen E."/>
            <person name="Andreopoulos B."/>
            <person name="Lu D."/>
            <person name="Skrede I."/>
            <person name="Drula E."/>
            <person name="Henrissat B."/>
            <person name="Morin E."/>
            <person name="Kohler A."/>
            <person name="Barry K."/>
            <person name="LaButti K."/>
            <person name="Morin E."/>
            <person name="Salamov A."/>
            <person name="Lipzen A."/>
            <person name="Mereny Z."/>
            <person name="Hegedus B."/>
            <person name="Baldrian P."/>
            <person name="Stursova M."/>
            <person name="Weitz H."/>
            <person name="Taylor A."/>
            <person name="Grigoriev I.V."/>
            <person name="Nagy L.G."/>
            <person name="Martin F."/>
            <person name="Kauserud H."/>
        </authorList>
    </citation>
    <scope>NUCLEOTIDE SEQUENCE</scope>
    <source>
        <strain evidence="1">CBHHK067</strain>
    </source>
</reference>
<gene>
    <name evidence="1" type="ORF">B0H17DRAFT_896646</name>
</gene>
<feature type="non-terminal residue" evidence="1">
    <location>
        <position position="1"/>
    </location>
</feature>
<comment type="caution">
    <text evidence="1">The sequence shown here is derived from an EMBL/GenBank/DDBJ whole genome shotgun (WGS) entry which is preliminary data.</text>
</comment>
<protein>
    <submittedName>
        <fullName evidence="1">Uncharacterized protein</fullName>
    </submittedName>
</protein>
<dbReference type="AlphaFoldDB" id="A0AAD7G5V0"/>
<feature type="non-terminal residue" evidence="1">
    <location>
        <position position="86"/>
    </location>
</feature>
<organism evidence="1 2">
    <name type="scientific">Mycena rosella</name>
    <name type="common">Pink bonnet</name>
    <name type="synonym">Agaricus rosellus</name>
    <dbReference type="NCBI Taxonomy" id="1033263"/>
    <lineage>
        <taxon>Eukaryota</taxon>
        <taxon>Fungi</taxon>
        <taxon>Dikarya</taxon>
        <taxon>Basidiomycota</taxon>
        <taxon>Agaricomycotina</taxon>
        <taxon>Agaricomycetes</taxon>
        <taxon>Agaricomycetidae</taxon>
        <taxon>Agaricales</taxon>
        <taxon>Marasmiineae</taxon>
        <taxon>Mycenaceae</taxon>
        <taxon>Mycena</taxon>
    </lineage>
</organism>
<dbReference type="EMBL" id="JARKIE010000276">
    <property type="protein sequence ID" value="KAJ7658883.1"/>
    <property type="molecule type" value="Genomic_DNA"/>
</dbReference>
<keyword evidence="2" id="KW-1185">Reference proteome</keyword>
<proteinExistence type="predicted"/>